<accession>A0A9D0ZP37</accession>
<feature type="region of interest" description="Disordered" evidence="1">
    <location>
        <begin position="1"/>
        <end position="79"/>
    </location>
</feature>
<keyword evidence="2" id="KW-1133">Transmembrane helix</keyword>
<gene>
    <name evidence="3" type="ORF">IAA52_13435</name>
</gene>
<comment type="caution">
    <text evidence="3">The sequence shown here is derived from an EMBL/GenBank/DDBJ whole genome shotgun (WGS) entry which is preliminary data.</text>
</comment>
<proteinExistence type="predicted"/>
<organism evidence="3 4">
    <name type="scientific">Candidatus Pullichristensenella stercorigallinarum</name>
    <dbReference type="NCBI Taxonomy" id="2840909"/>
    <lineage>
        <taxon>Bacteria</taxon>
        <taxon>Bacillati</taxon>
        <taxon>Bacillota</taxon>
        <taxon>Clostridia</taxon>
        <taxon>Candidatus Pullichristensenella</taxon>
    </lineage>
</organism>
<dbReference type="Pfam" id="PF06161">
    <property type="entry name" value="DUF975"/>
    <property type="match status" value="1"/>
</dbReference>
<feature type="transmembrane region" description="Helical" evidence="2">
    <location>
        <begin position="323"/>
        <end position="344"/>
    </location>
</feature>
<feature type="transmembrane region" description="Helical" evidence="2">
    <location>
        <begin position="92"/>
        <end position="110"/>
    </location>
</feature>
<feature type="transmembrane region" description="Helical" evidence="2">
    <location>
        <begin position="267"/>
        <end position="291"/>
    </location>
</feature>
<sequence length="396" mass="43861">MSEDRHDLENGHSQNDRAGGEELLCEEESAQDGESAYPPDSEGDLTERDLAEDAELDETVGRMPLLPPPSDQADDSPSAVRAAAREALRGKWGRMALVSLVLALLIGWQINTDNGYYDWDFDSGIRAEGVIHLFAQTGPVTREHEYVFAQVNALEFMMKGHEGPDAADTRAAWKDFVFDDWGFWAVSGALVLAANLLGPMLTLGRFEALDAAFRGELPRVGMLFARARQFGRALWMDILIGLATGLWLIAPLAALMGVMYANAAPTVAWIVLIVAGLGWVVYSTIATYRYAMAPYLLWKYPQMRAREAMRESRLRMRGNKMSLFLVYLSYLGWQILGIAVAFVLSEALASWFVSPLAQPALQWLLTLLAASFLRSYISAGEFAFFRALEQSEDGGE</sequence>
<keyword evidence="2" id="KW-0812">Transmembrane</keyword>
<dbReference type="EMBL" id="DVFZ01000123">
    <property type="protein sequence ID" value="HIQ84087.1"/>
    <property type="molecule type" value="Genomic_DNA"/>
</dbReference>
<dbReference type="Proteomes" id="UP000824260">
    <property type="component" value="Unassembled WGS sequence"/>
</dbReference>
<evidence type="ECO:0000313" key="3">
    <source>
        <dbReference type="EMBL" id="HIQ84087.1"/>
    </source>
</evidence>
<feature type="transmembrane region" description="Helical" evidence="2">
    <location>
        <begin position="356"/>
        <end position="377"/>
    </location>
</feature>
<evidence type="ECO:0000256" key="1">
    <source>
        <dbReference type="SAM" id="MobiDB-lite"/>
    </source>
</evidence>
<protein>
    <submittedName>
        <fullName evidence="3">DUF975 family protein</fullName>
    </submittedName>
</protein>
<feature type="compositionally biased region" description="Basic and acidic residues" evidence="1">
    <location>
        <begin position="1"/>
        <end position="20"/>
    </location>
</feature>
<dbReference type="AlphaFoldDB" id="A0A9D0ZP37"/>
<name>A0A9D0ZP37_9FIRM</name>
<keyword evidence="2" id="KW-0472">Membrane</keyword>
<evidence type="ECO:0000256" key="2">
    <source>
        <dbReference type="SAM" id="Phobius"/>
    </source>
</evidence>
<dbReference type="PANTHER" id="PTHR40076:SF1">
    <property type="entry name" value="MEMBRANE PROTEIN"/>
    <property type="match status" value="1"/>
</dbReference>
<feature type="transmembrane region" description="Helical" evidence="2">
    <location>
        <begin position="181"/>
        <end position="204"/>
    </location>
</feature>
<feature type="transmembrane region" description="Helical" evidence="2">
    <location>
        <begin position="234"/>
        <end position="261"/>
    </location>
</feature>
<reference evidence="3" key="2">
    <citation type="journal article" date="2021" name="PeerJ">
        <title>Extensive microbial diversity within the chicken gut microbiome revealed by metagenomics and culture.</title>
        <authorList>
            <person name="Gilroy R."/>
            <person name="Ravi A."/>
            <person name="Getino M."/>
            <person name="Pursley I."/>
            <person name="Horton D.L."/>
            <person name="Alikhan N.F."/>
            <person name="Baker D."/>
            <person name="Gharbi K."/>
            <person name="Hall N."/>
            <person name="Watson M."/>
            <person name="Adriaenssens E.M."/>
            <person name="Foster-Nyarko E."/>
            <person name="Jarju S."/>
            <person name="Secka A."/>
            <person name="Antonio M."/>
            <person name="Oren A."/>
            <person name="Chaudhuri R.R."/>
            <person name="La Ragione R."/>
            <person name="Hildebrand F."/>
            <person name="Pallen M.J."/>
        </authorList>
    </citation>
    <scope>NUCLEOTIDE SEQUENCE</scope>
    <source>
        <strain evidence="3">ChiSjej6B24-2974</strain>
    </source>
</reference>
<dbReference type="PANTHER" id="PTHR40076">
    <property type="entry name" value="MEMBRANE PROTEIN-RELATED"/>
    <property type="match status" value="1"/>
</dbReference>
<reference evidence="3" key="1">
    <citation type="submission" date="2020-10" db="EMBL/GenBank/DDBJ databases">
        <authorList>
            <person name="Gilroy R."/>
        </authorList>
    </citation>
    <scope>NUCLEOTIDE SEQUENCE</scope>
    <source>
        <strain evidence="3">ChiSjej6B24-2974</strain>
    </source>
</reference>
<dbReference type="InterPro" id="IPR010380">
    <property type="entry name" value="DUF975"/>
</dbReference>
<evidence type="ECO:0000313" key="4">
    <source>
        <dbReference type="Proteomes" id="UP000824260"/>
    </source>
</evidence>